<dbReference type="KEGG" id="rtg:NCTC13098_03967"/>
<reference evidence="1 2" key="1">
    <citation type="submission" date="2018-12" db="EMBL/GenBank/DDBJ databases">
        <authorList>
            <consortium name="Pathogen Informatics"/>
        </authorList>
    </citation>
    <scope>NUCLEOTIDE SEQUENCE [LARGE SCALE GENOMIC DNA]</scope>
    <source>
        <strain evidence="1 2">NCTC13098</strain>
    </source>
</reference>
<protein>
    <submittedName>
        <fullName evidence="1">Uncharacterized protein</fullName>
    </submittedName>
</protein>
<dbReference type="EMBL" id="LR131271">
    <property type="protein sequence ID" value="VDR27596.1"/>
    <property type="molecule type" value="Genomic_DNA"/>
</dbReference>
<sequence length="60" mass="6915">MNFVIEDENRRLLIYCLLKLNFRHKGKQRLPLRNPAPLATSEALNLSGSISWGLGMTNRF</sequence>
<dbReference type="AlphaFoldDB" id="A0A3P8M2P1"/>
<accession>A0A3P8M2P1</accession>
<evidence type="ECO:0000313" key="2">
    <source>
        <dbReference type="Proteomes" id="UP000274346"/>
    </source>
</evidence>
<evidence type="ECO:0000313" key="1">
    <source>
        <dbReference type="EMBL" id="VDR27596.1"/>
    </source>
</evidence>
<gene>
    <name evidence="1" type="ORF">NCTC13098_03967</name>
</gene>
<proteinExistence type="predicted"/>
<organism evidence="1 2">
    <name type="scientific">Raoultella terrigena</name>
    <name type="common">Klebsiella terrigena</name>
    <dbReference type="NCBI Taxonomy" id="577"/>
    <lineage>
        <taxon>Bacteria</taxon>
        <taxon>Pseudomonadati</taxon>
        <taxon>Pseudomonadota</taxon>
        <taxon>Gammaproteobacteria</taxon>
        <taxon>Enterobacterales</taxon>
        <taxon>Enterobacteriaceae</taxon>
        <taxon>Klebsiella/Raoultella group</taxon>
        <taxon>Raoultella</taxon>
    </lineage>
</organism>
<name>A0A3P8M2P1_RAOTE</name>
<dbReference type="Proteomes" id="UP000274346">
    <property type="component" value="Chromosome"/>
</dbReference>